<dbReference type="AlphaFoldDB" id="A0A1G2B593"/>
<reference evidence="9 10" key="1">
    <citation type="journal article" date="2016" name="Nat. Commun.">
        <title>Thousands of microbial genomes shed light on interconnected biogeochemical processes in an aquifer system.</title>
        <authorList>
            <person name="Anantharaman K."/>
            <person name="Brown C.T."/>
            <person name="Hug L.A."/>
            <person name="Sharon I."/>
            <person name="Castelle C.J."/>
            <person name="Probst A.J."/>
            <person name="Thomas B.C."/>
            <person name="Singh A."/>
            <person name="Wilkins M.J."/>
            <person name="Karaoz U."/>
            <person name="Brodie E.L."/>
            <person name="Williams K.H."/>
            <person name="Hubbard S.S."/>
            <person name="Banfield J.F."/>
        </authorList>
    </citation>
    <scope>NUCLEOTIDE SEQUENCE [LARGE SCALE GENOMIC DNA]</scope>
</reference>
<dbReference type="InterPro" id="IPR036928">
    <property type="entry name" value="AS_sf"/>
</dbReference>
<name>A0A1G2B593_9BACT</name>
<feature type="active site" description="Charge relay system" evidence="7">
    <location>
        <position position="79"/>
    </location>
</feature>
<evidence type="ECO:0000256" key="7">
    <source>
        <dbReference type="HAMAP-Rule" id="MF_00120"/>
    </source>
</evidence>
<gene>
    <name evidence="7 9" type="primary">gatA</name>
    <name evidence="9" type="ORF">A2898_00105</name>
</gene>
<dbReference type="HAMAP" id="MF_00120">
    <property type="entry name" value="GatA"/>
    <property type="match status" value="1"/>
</dbReference>
<comment type="similarity">
    <text evidence="1 7">Belongs to the amidase family. GatA subfamily.</text>
</comment>
<dbReference type="PROSITE" id="PS00571">
    <property type="entry name" value="AMIDASES"/>
    <property type="match status" value="1"/>
</dbReference>
<comment type="subunit">
    <text evidence="7">Heterotrimer of A, B and C subunits.</text>
</comment>
<evidence type="ECO:0000259" key="8">
    <source>
        <dbReference type="Pfam" id="PF01425"/>
    </source>
</evidence>
<protein>
    <recommendedName>
        <fullName evidence="7">Glutamyl-tRNA(Gln) amidotransferase subunit A</fullName>
        <shortName evidence="7">Glu-ADT subunit A</shortName>
        <ecNumber evidence="7">6.3.5.7</ecNumber>
    </recommendedName>
</protein>
<feature type="active site" description="Acyl-ester intermediate" evidence="7">
    <location>
        <position position="178"/>
    </location>
</feature>
<dbReference type="EC" id="6.3.5.7" evidence="7"/>
<evidence type="ECO:0000256" key="2">
    <source>
        <dbReference type="ARBA" id="ARBA00022598"/>
    </source>
</evidence>
<evidence type="ECO:0000313" key="9">
    <source>
        <dbReference type="EMBL" id="OGY84361.1"/>
    </source>
</evidence>
<evidence type="ECO:0000256" key="1">
    <source>
        <dbReference type="ARBA" id="ARBA00008069"/>
    </source>
</evidence>
<evidence type="ECO:0000256" key="4">
    <source>
        <dbReference type="ARBA" id="ARBA00022840"/>
    </source>
</evidence>
<dbReference type="NCBIfam" id="TIGR00132">
    <property type="entry name" value="gatA"/>
    <property type="match status" value="1"/>
</dbReference>
<keyword evidence="3 7" id="KW-0547">Nucleotide-binding</keyword>
<dbReference type="STRING" id="1798543.A2898_00105"/>
<sequence length="483" mass="52368">MPPNELSIDEISAGVRQKKFSATEVVMSSLERIDALDERIGAFLTVMRDESLADAKRVDDRIARGEHIGSLAGVPVAVKDNTMTRGVRTTAASKILEHYVASYDATAVKRLRDEGAIIVGKTNLDEFGMGASTENSAYQKTKNPWNLERVPGGSSGGSAAAVAARMVPAALGSDTGGSIRQPAALCGVVGLKPTYGRVSRYGLIAMTSSLDQIGPLATSVRDAAALFLAVAGKDRQDTTSADEPLFPLSSIEGSIAGKTIGIPKEFFVDGMDERIRKSVYDALDVFKKLSCKVREVSVPHTKYALPAYYITVTSEVSANMARYDGVRYGLSIEGQSLDEMYRQTREAGFGPEVKRRIILGAFSLSKGHADQYYQQAQRVRDIIGHEYHEVLKEVDCLITPTSPSVAFTLGEKFSDPLTMYLCDIFTVPANIANLPAISVPCGQIDELPVGLQVIGRPFEEQTILQMAQAYEQATSWHLLKPEM</sequence>
<comment type="function">
    <text evidence="7">Allows the formation of correctly charged Gln-tRNA(Gln) through the transamidation of misacylated Glu-tRNA(Gln) in organisms which lack glutaminyl-tRNA synthetase. The reaction takes place in the presence of glutamine and ATP through an activated gamma-phospho-Glu-tRNA(Gln).</text>
</comment>
<dbReference type="InterPro" id="IPR023631">
    <property type="entry name" value="Amidase_dom"/>
</dbReference>
<dbReference type="EMBL" id="MHKE01000008">
    <property type="protein sequence ID" value="OGY84361.1"/>
    <property type="molecule type" value="Genomic_DNA"/>
</dbReference>
<dbReference type="SUPFAM" id="SSF75304">
    <property type="entry name" value="Amidase signature (AS) enzymes"/>
    <property type="match status" value="1"/>
</dbReference>
<dbReference type="InterPro" id="IPR020556">
    <property type="entry name" value="Amidase_CS"/>
</dbReference>
<dbReference type="PANTHER" id="PTHR11895:SF151">
    <property type="entry name" value="GLUTAMYL-TRNA(GLN) AMIDOTRANSFERASE SUBUNIT A"/>
    <property type="match status" value="1"/>
</dbReference>
<feature type="domain" description="Amidase" evidence="8">
    <location>
        <begin position="24"/>
        <end position="464"/>
    </location>
</feature>
<dbReference type="GO" id="GO:0006412">
    <property type="term" value="P:translation"/>
    <property type="evidence" value="ECO:0007669"/>
    <property type="project" value="UniProtKB-UniRule"/>
</dbReference>
<organism evidence="9 10">
    <name type="scientific">Candidatus Kerfeldbacteria bacterium RIFCSPLOWO2_01_FULL_48_11</name>
    <dbReference type="NCBI Taxonomy" id="1798543"/>
    <lineage>
        <taxon>Bacteria</taxon>
        <taxon>Candidatus Kerfeldiibacteriota</taxon>
    </lineage>
</organism>
<proteinExistence type="inferred from homology"/>
<dbReference type="GO" id="GO:0016740">
    <property type="term" value="F:transferase activity"/>
    <property type="evidence" value="ECO:0007669"/>
    <property type="project" value="UniProtKB-KW"/>
</dbReference>
<dbReference type="GO" id="GO:0050567">
    <property type="term" value="F:glutaminyl-tRNA synthase (glutamine-hydrolyzing) activity"/>
    <property type="evidence" value="ECO:0007669"/>
    <property type="project" value="UniProtKB-UniRule"/>
</dbReference>
<dbReference type="InterPro" id="IPR000120">
    <property type="entry name" value="Amidase"/>
</dbReference>
<feature type="active site" description="Charge relay system" evidence="7">
    <location>
        <position position="154"/>
    </location>
</feature>
<accession>A0A1G2B593</accession>
<dbReference type="PANTHER" id="PTHR11895">
    <property type="entry name" value="TRANSAMIDASE"/>
    <property type="match status" value="1"/>
</dbReference>
<dbReference type="Pfam" id="PF01425">
    <property type="entry name" value="Amidase"/>
    <property type="match status" value="1"/>
</dbReference>
<dbReference type="Proteomes" id="UP000179164">
    <property type="component" value="Unassembled WGS sequence"/>
</dbReference>
<dbReference type="InterPro" id="IPR004412">
    <property type="entry name" value="GatA"/>
</dbReference>
<evidence type="ECO:0000256" key="3">
    <source>
        <dbReference type="ARBA" id="ARBA00022741"/>
    </source>
</evidence>
<dbReference type="GO" id="GO:0005524">
    <property type="term" value="F:ATP binding"/>
    <property type="evidence" value="ECO:0007669"/>
    <property type="project" value="UniProtKB-KW"/>
</dbReference>
<keyword evidence="9" id="KW-0808">Transferase</keyword>
<keyword evidence="5 7" id="KW-0648">Protein biosynthesis</keyword>
<comment type="caution">
    <text evidence="9">The sequence shown here is derived from an EMBL/GenBank/DDBJ whole genome shotgun (WGS) entry which is preliminary data.</text>
</comment>
<keyword evidence="2 7" id="KW-0436">Ligase</keyword>
<evidence type="ECO:0000256" key="6">
    <source>
        <dbReference type="ARBA" id="ARBA00047407"/>
    </source>
</evidence>
<dbReference type="GO" id="GO:0030956">
    <property type="term" value="C:glutamyl-tRNA(Gln) amidotransferase complex"/>
    <property type="evidence" value="ECO:0007669"/>
    <property type="project" value="InterPro"/>
</dbReference>
<evidence type="ECO:0000313" key="10">
    <source>
        <dbReference type="Proteomes" id="UP000179164"/>
    </source>
</evidence>
<evidence type="ECO:0000256" key="5">
    <source>
        <dbReference type="ARBA" id="ARBA00022917"/>
    </source>
</evidence>
<dbReference type="Gene3D" id="3.90.1300.10">
    <property type="entry name" value="Amidase signature (AS) domain"/>
    <property type="match status" value="1"/>
</dbReference>
<keyword evidence="4 7" id="KW-0067">ATP-binding</keyword>
<comment type="catalytic activity">
    <reaction evidence="6 7">
        <text>L-glutamyl-tRNA(Gln) + L-glutamine + ATP + H2O = L-glutaminyl-tRNA(Gln) + L-glutamate + ADP + phosphate + H(+)</text>
        <dbReference type="Rhea" id="RHEA:17521"/>
        <dbReference type="Rhea" id="RHEA-COMP:9681"/>
        <dbReference type="Rhea" id="RHEA-COMP:9684"/>
        <dbReference type="ChEBI" id="CHEBI:15377"/>
        <dbReference type="ChEBI" id="CHEBI:15378"/>
        <dbReference type="ChEBI" id="CHEBI:29985"/>
        <dbReference type="ChEBI" id="CHEBI:30616"/>
        <dbReference type="ChEBI" id="CHEBI:43474"/>
        <dbReference type="ChEBI" id="CHEBI:58359"/>
        <dbReference type="ChEBI" id="CHEBI:78520"/>
        <dbReference type="ChEBI" id="CHEBI:78521"/>
        <dbReference type="ChEBI" id="CHEBI:456216"/>
        <dbReference type="EC" id="6.3.5.7"/>
    </reaction>
</comment>